<dbReference type="InterPro" id="IPR029063">
    <property type="entry name" value="SAM-dependent_MTases_sf"/>
</dbReference>
<dbReference type="CDD" id="cd00077">
    <property type="entry name" value="HDc"/>
    <property type="match status" value="1"/>
</dbReference>
<sequence length="700" mass="78586">MAGNVELRNIALLGRYGVDYRRESGHDVSEAHNIPHLRNVADLTQLVADLYGYTDREKKLAYTSGWFHDTVRSPSEDPSVADDEASAKEAVKILYDADGRNVIKTTTEEREAISFAIKQHGHFPDLLADEKTRNANPRSLEEKLWLALFVADKMEANGVRVIARRSSFVAGDRLKSEKGDWRNFGFQPDRDENLVVAIESILRLTFVNPEEVYPESIQPLVHPLYEAQREFVLGICKASGLKVVDLAQMLLNNKTAEGKNILVARKIKAPANIGELVAIIASRGHITDKKIVATSDDVAASAHETVGYFSDHYRDDLDQLVEKWVPANKISQQWQKAMVEYNNGAWLKGKKEEFALARRVKENTKHDESLMPLRMGPAARVPFYAYPAWGLDPLNESQIVELYRAEWAMGNQNQLALVTQASEESGFGNYPKLLRQKNADVVAAILKDYQTTDGLRILDVGAGPGLSALAIYDALPDTVKAKTTILLLDPSAASLHAAEKLLKEHGVNFQIIHDVDLHIDKHVQPNSVDIVTGVASIHHHAQIPFDIYHQVLKPGGFAIFADWHNSIWEHPRRVYDFLQTFDWATKSEGLKEWREMYPAANVSVEEPINPADQQANRDIIKFWQGYANIVRQNGHLGPNAIWPLEGHRPVERYVKAMQDAGFALVSKGIKQLFERNVLESNPHQVLPDSRLLMVTVGQKV</sequence>
<feature type="domain" description="Methyltransferase" evidence="1">
    <location>
        <begin position="457"/>
        <end position="556"/>
    </location>
</feature>
<dbReference type="InterPro" id="IPR003607">
    <property type="entry name" value="HD/PDEase_dom"/>
</dbReference>
<protein>
    <recommendedName>
        <fullName evidence="1">Methyltransferase domain-containing protein</fullName>
    </recommendedName>
</protein>
<organism evidence="2 3">
    <name type="scientific">Candidatus Gottesmanbacteria bacterium GW2011_GWB1_43_11</name>
    <dbReference type="NCBI Taxonomy" id="1618446"/>
    <lineage>
        <taxon>Bacteria</taxon>
        <taxon>Candidatus Gottesmaniibacteriota</taxon>
    </lineage>
</organism>
<proteinExistence type="predicted"/>
<evidence type="ECO:0000259" key="1">
    <source>
        <dbReference type="Pfam" id="PF13649"/>
    </source>
</evidence>
<dbReference type="STRING" id="1618446.UV61_C0008G0033"/>
<accession>A0A0G1CL98</accession>
<evidence type="ECO:0000313" key="3">
    <source>
        <dbReference type="Proteomes" id="UP000034050"/>
    </source>
</evidence>
<dbReference type="Gene3D" id="3.40.50.150">
    <property type="entry name" value="Vaccinia Virus protein VP39"/>
    <property type="match status" value="1"/>
</dbReference>
<dbReference type="CDD" id="cd02440">
    <property type="entry name" value="AdoMet_MTases"/>
    <property type="match status" value="1"/>
</dbReference>
<dbReference type="SUPFAM" id="SSF109604">
    <property type="entry name" value="HD-domain/PDEase-like"/>
    <property type="match status" value="1"/>
</dbReference>
<dbReference type="EMBL" id="LCFD01000008">
    <property type="protein sequence ID" value="KKS86580.1"/>
    <property type="molecule type" value="Genomic_DNA"/>
</dbReference>
<dbReference type="SUPFAM" id="SSF53335">
    <property type="entry name" value="S-adenosyl-L-methionine-dependent methyltransferases"/>
    <property type="match status" value="1"/>
</dbReference>
<dbReference type="AlphaFoldDB" id="A0A0G1CL98"/>
<gene>
    <name evidence="2" type="ORF">UV61_C0008G0033</name>
</gene>
<evidence type="ECO:0000313" key="2">
    <source>
        <dbReference type="EMBL" id="KKS86580.1"/>
    </source>
</evidence>
<reference evidence="2 3" key="1">
    <citation type="journal article" date="2015" name="Nature">
        <title>rRNA introns, odd ribosomes, and small enigmatic genomes across a large radiation of phyla.</title>
        <authorList>
            <person name="Brown C.T."/>
            <person name="Hug L.A."/>
            <person name="Thomas B.C."/>
            <person name="Sharon I."/>
            <person name="Castelle C.J."/>
            <person name="Singh A."/>
            <person name="Wilkins M.J."/>
            <person name="Williams K.H."/>
            <person name="Banfield J.F."/>
        </authorList>
    </citation>
    <scope>NUCLEOTIDE SEQUENCE [LARGE SCALE GENOMIC DNA]</scope>
</reference>
<comment type="caution">
    <text evidence="2">The sequence shown here is derived from an EMBL/GenBank/DDBJ whole genome shotgun (WGS) entry which is preliminary data.</text>
</comment>
<dbReference type="Gene3D" id="1.10.3210.10">
    <property type="entry name" value="Hypothetical protein af1432"/>
    <property type="match status" value="1"/>
</dbReference>
<dbReference type="PATRIC" id="fig|1618446.3.peg.898"/>
<dbReference type="Proteomes" id="UP000034050">
    <property type="component" value="Unassembled WGS sequence"/>
</dbReference>
<name>A0A0G1CL98_9BACT</name>
<dbReference type="Pfam" id="PF13649">
    <property type="entry name" value="Methyltransf_25"/>
    <property type="match status" value="1"/>
</dbReference>
<dbReference type="InterPro" id="IPR041698">
    <property type="entry name" value="Methyltransf_25"/>
</dbReference>